<keyword evidence="6" id="KW-0812">Transmembrane</keyword>
<dbReference type="PANTHER" id="PTHR33619:SF3">
    <property type="entry name" value="POLYSACCHARIDE EXPORT PROTEIN GFCE-RELATED"/>
    <property type="match status" value="1"/>
</dbReference>
<evidence type="ECO:0000259" key="16">
    <source>
        <dbReference type="Pfam" id="PF10531"/>
    </source>
</evidence>
<evidence type="ECO:0000313" key="18">
    <source>
        <dbReference type="EMBL" id="ACR78741.1"/>
    </source>
</evidence>
<name>C5CHA2_KOSOT</name>
<evidence type="ECO:0000256" key="11">
    <source>
        <dbReference type="ARBA" id="ARBA00023136"/>
    </source>
</evidence>
<keyword evidence="4" id="KW-1134">Transmembrane beta strand</keyword>
<protein>
    <submittedName>
        <fullName evidence="18">Polysaccharide export protein</fullName>
    </submittedName>
</protein>
<feature type="domain" description="SLBB" evidence="17">
    <location>
        <begin position="269"/>
        <end position="345"/>
    </location>
</feature>
<dbReference type="HOGENOM" id="CLU_008711_0_0_0"/>
<reference evidence="18 19" key="2">
    <citation type="journal article" date="2011" name="J. Bacteriol.">
        <title>Genome Sequence of Kosmotoga olearia Strain TBF 19.5.1, a Thermophilic Bacterium with a Wide Growth Temperature Range, Isolated from the Troll B Oil Platform in the North Sea.</title>
        <authorList>
            <person name="Swithers K.S."/>
            <person name="Dipippo J.L."/>
            <person name="Bruce D.C."/>
            <person name="Detter C."/>
            <person name="Tapia R."/>
            <person name="Han S."/>
            <person name="Goodwin L.A."/>
            <person name="Han J."/>
            <person name="Woyke T."/>
            <person name="Pitluck S."/>
            <person name="Pennacchio L."/>
            <person name="Nolan M."/>
            <person name="Mikhailova N."/>
            <person name="Land M.L."/>
            <person name="Nesbo C.L."/>
            <person name="Gogarten J.P."/>
            <person name="Noll K.M."/>
        </authorList>
    </citation>
    <scope>NUCLEOTIDE SEQUENCE [LARGE SCALE GENOMIC DNA]</scope>
    <source>
        <strain evidence="19">ATCC BAA-1733 / DSM 21960 / TBF 19.5.1</strain>
    </source>
</reference>
<keyword evidence="12" id="KW-0564">Palmitate</keyword>
<dbReference type="GO" id="GO:0015159">
    <property type="term" value="F:polysaccharide transmembrane transporter activity"/>
    <property type="evidence" value="ECO:0007669"/>
    <property type="project" value="InterPro"/>
</dbReference>
<reference evidence="18 19" key="1">
    <citation type="submission" date="2009-06" db="EMBL/GenBank/DDBJ databases">
        <title>Complete sequence of Thermotogales bacterium TBF 19.5.1.</title>
        <authorList>
            <consortium name="US DOE Joint Genome Institute"/>
            <person name="Lucas S."/>
            <person name="Copeland A."/>
            <person name="Lapidus A."/>
            <person name="Glavina del Rio T."/>
            <person name="Tice H."/>
            <person name="Bruce D."/>
            <person name="Goodwin L."/>
            <person name="Pitluck S."/>
            <person name="Chertkov O."/>
            <person name="Brettin T."/>
            <person name="Detter J.C."/>
            <person name="Han C."/>
            <person name="Schmutz J."/>
            <person name="Larimer F."/>
            <person name="Land M."/>
            <person name="Hauser L."/>
            <person name="Kyrpides N."/>
            <person name="Ovchinnikova G."/>
            <person name="Noll K."/>
        </authorList>
    </citation>
    <scope>NUCLEOTIDE SEQUENCE [LARGE SCALE GENOMIC DNA]</scope>
    <source>
        <strain evidence="19">ATCC BAA-1733 / DSM 21960 / TBF 19.5.1</strain>
    </source>
</reference>
<dbReference type="GO" id="GO:0009279">
    <property type="term" value="C:cell outer membrane"/>
    <property type="evidence" value="ECO:0007669"/>
    <property type="project" value="UniProtKB-SubCell"/>
</dbReference>
<dbReference type="InterPro" id="IPR049712">
    <property type="entry name" value="Poly_export"/>
</dbReference>
<feature type="domain" description="Polysaccharide export protein N-terminal" evidence="15">
    <location>
        <begin position="23"/>
        <end position="94"/>
    </location>
</feature>
<evidence type="ECO:0000256" key="2">
    <source>
        <dbReference type="ARBA" id="ARBA00009450"/>
    </source>
</evidence>
<feature type="domain" description="Soluble ligand binding" evidence="16">
    <location>
        <begin position="587"/>
        <end position="637"/>
    </location>
</feature>
<evidence type="ECO:0000256" key="13">
    <source>
        <dbReference type="ARBA" id="ARBA00023237"/>
    </source>
</evidence>
<organism evidence="18 19">
    <name type="scientific">Kosmotoga olearia (strain ATCC BAA-1733 / DSM 21960 / TBF 19.5.1)</name>
    <dbReference type="NCBI Taxonomy" id="521045"/>
    <lineage>
        <taxon>Bacteria</taxon>
        <taxon>Thermotogati</taxon>
        <taxon>Thermotogota</taxon>
        <taxon>Thermotogae</taxon>
        <taxon>Kosmotogales</taxon>
        <taxon>Kosmotogaceae</taxon>
        <taxon>Kosmotoga</taxon>
    </lineage>
</organism>
<dbReference type="InterPro" id="IPR054765">
    <property type="entry name" value="SLBB_dom"/>
</dbReference>
<feature type="domain" description="SLBB" evidence="17">
    <location>
        <begin position="103"/>
        <end position="178"/>
    </location>
</feature>
<dbReference type="Pfam" id="PF02563">
    <property type="entry name" value="Poly_export"/>
    <property type="match status" value="1"/>
</dbReference>
<keyword evidence="19" id="KW-1185">Reference proteome</keyword>
<dbReference type="GO" id="GO:0006811">
    <property type="term" value="P:monoatomic ion transport"/>
    <property type="evidence" value="ECO:0007669"/>
    <property type="project" value="UniProtKB-KW"/>
</dbReference>
<feature type="domain" description="Soluble ligand binding" evidence="16">
    <location>
        <begin position="189"/>
        <end position="230"/>
    </location>
</feature>
<dbReference type="RefSeq" id="WP_012744529.1">
    <property type="nucleotide sequence ID" value="NC_012785.1"/>
</dbReference>
<dbReference type="PANTHER" id="PTHR33619">
    <property type="entry name" value="POLYSACCHARIDE EXPORT PROTEIN GFCE-RELATED"/>
    <property type="match status" value="1"/>
</dbReference>
<feature type="domain" description="SLBB" evidence="17">
    <location>
        <begin position="431"/>
        <end position="502"/>
    </location>
</feature>
<evidence type="ECO:0000256" key="6">
    <source>
        <dbReference type="ARBA" id="ARBA00022692"/>
    </source>
</evidence>
<gene>
    <name evidence="18" type="ordered locus">Kole_0012</name>
</gene>
<comment type="subcellular location">
    <subcellularLocation>
        <location evidence="1">Cell outer membrane</location>
        <topology evidence="1">Multi-pass membrane protein</topology>
    </subcellularLocation>
</comment>
<feature type="domain" description="Soluble ligand binding" evidence="16">
    <location>
        <begin position="830"/>
        <end position="880"/>
    </location>
</feature>
<dbReference type="EMBL" id="CP001634">
    <property type="protein sequence ID" value="ACR78741.1"/>
    <property type="molecule type" value="Genomic_DNA"/>
</dbReference>
<evidence type="ECO:0000256" key="1">
    <source>
        <dbReference type="ARBA" id="ARBA00004571"/>
    </source>
</evidence>
<evidence type="ECO:0000256" key="4">
    <source>
        <dbReference type="ARBA" id="ARBA00022452"/>
    </source>
</evidence>
<dbReference type="InterPro" id="IPR003715">
    <property type="entry name" value="Poly_export_N"/>
</dbReference>
<feature type="domain" description="Soluble ligand binding" evidence="16">
    <location>
        <begin position="909"/>
        <end position="957"/>
    </location>
</feature>
<evidence type="ECO:0000256" key="9">
    <source>
        <dbReference type="ARBA" id="ARBA00023065"/>
    </source>
</evidence>
<keyword evidence="5" id="KW-0762">Sugar transport</keyword>
<dbReference type="OrthoDB" id="8291at2"/>
<dbReference type="InterPro" id="IPR019554">
    <property type="entry name" value="Soluble_ligand-bd"/>
</dbReference>
<feature type="domain" description="Soluble ligand binding" evidence="16">
    <location>
        <begin position="749"/>
        <end position="787"/>
    </location>
</feature>
<evidence type="ECO:0000313" key="19">
    <source>
        <dbReference type="Proteomes" id="UP000002382"/>
    </source>
</evidence>
<dbReference type="Gene3D" id="3.30.1950.10">
    <property type="entry name" value="wza like domain"/>
    <property type="match status" value="1"/>
</dbReference>
<evidence type="ECO:0000256" key="8">
    <source>
        <dbReference type="ARBA" id="ARBA00023047"/>
    </source>
</evidence>
<dbReference type="eggNOG" id="COG1596">
    <property type="taxonomic scope" value="Bacteria"/>
</dbReference>
<comment type="similarity">
    <text evidence="2">Belongs to the BexD/CtrA/VexA family.</text>
</comment>
<proteinExistence type="inferred from homology"/>
<evidence type="ECO:0000256" key="10">
    <source>
        <dbReference type="ARBA" id="ARBA00023114"/>
    </source>
</evidence>
<keyword evidence="7" id="KW-0732">Signal</keyword>
<dbReference type="GO" id="GO:0015288">
    <property type="term" value="F:porin activity"/>
    <property type="evidence" value="ECO:0007669"/>
    <property type="project" value="UniProtKB-KW"/>
</dbReference>
<feature type="domain" description="Soluble ligand binding" evidence="16">
    <location>
        <begin position="1070"/>
        <end position="1114"/>
    </location>
</feature>
<keyword evidence="10" id="KW-0626">Porin</keyword>
<keyword evidence="14" id="KW-0449">Lipoprotein</keyword>
<keyword evidence="13" id="KW-0998">Cell outer membrane</keyword>
<evidence type="ECO:0000256" key="12">
    <source>
        <dbReference type="ARBA" id="ARBA00023139"/>
    </source>
</evidence>
<evidence type="ECO:0000256" key="7">
    <source>
        <dbReference type="ARBA" id="ARBA00022729"/>
    </source>
</evidence>
<keyword evidence="3" id="KW-0813">Transport</keyword>
<feature type="domain" description="Soluble ligand binding" evidence="16">
    <location>
        <begin position="672"/>
        <end position="714"/>
    </location>
</feature>
<dbReference type="Proteomes" id="UP000002382">
    <property type="component" value="Chromosome"/>
</dbReference>
<accession>C5CHA2</accession>
<evidence type="ECO:0000256" key="3">
    <source>
        <dbReference type="ARBA" id="ARBA00022448"/>
    </source>
</evidence>
<keyword evidence="8" id="KW-0625">Polysaccharide transport</keyword>
<dbReference type="Pfam" id="PF10531">
    <property type="entry name" value="SLBB"/>
    <property type="match status" value="7"/>
</dbReference>
<dbReference type="AlphaFoldDB" id="C5CHA2"/>
<dbReference type="STRING" id="521045.Kole_0012"/>
<dbReference type="Pfam" id="PF22461">
    <property type="entry name" value="SLBB_2"/>
    <property type="match status" value="3"/>
</dbReference>
<keyword evidence="9" id="KW-0406">Ion transport</keyword>
<evidence type="ECO:0000259" key="17">
    <source>
        <dbReference type="Pfam" id="PF22461"/>
    </source>
</evidence>
<dbReference type="Gene3D" id="3.10.560.10">
    <property type="entry name" value="Outer membrane lipoprotein wza domain like"/>
    <property type="match status" value="10"/>
</dbReference>
<evidence type="ECO:0000259" key="15">
    <source>
        <dbReference type="Pfam" id="PF02563"/>
    </source>
</evidence>
<sequence>MLKKGSLFLLVALLVSFNLVFGGYLIREGDILSITVYGHEELSSEVVVGPDGFISVPPIGSVRVSGKILEEVEKVLSSRFRDILITKPQVTISIVKYAPYDYNVLGEVNRPGRVSLSQSSVTISELLASVGGPKETADLSKSFVIKKNGEKISIDLSELLSEGKNADFVLYPGDSLFIPSGISSWIKAVGEFKNPGVIKYYDGITLTEVIAQVGGVTDKADIENISVLNRIGNSVQRKEYNLTKIFSGKSADPILKPGATVIIEDSSGKAVRVLGEVRIPGTVPYKKGITLLEVIGETGGITQLAGDKVLIIGKDTKRQFSVELDKLLSGSSEDIELEPGDTVVISRSDEKYTYIVSPEMSERVDFSIYENLTLRNVLVKAGIYYPDRDITISILQPRDEKGLKVSMKDLQNKDYPLKPGTLVVLPLIRNTVYVLGEVKHPGPVVIESYEKATLNTVISKAGGLTENASEIQLIKDNKKTIFDLNESLESQTEIESGSIVYVEKLPERFVYLISPSVGGKVDFSREEKMSLRSLLSKYNLLDFESEEKLILLTGDGEKTEVKLTDLRNKDVPLSSGTVIIYPDTRVKIYILGEVRSPGVFAINPGDTHTLSAAISMAGGVLDTGDPRNIRVTYPNGESRIYNLKEILNGSEADPQLKSGATVYISRYVPVTVNVLGEVNRPGVVEFDPWETPTLLLAISKAGGLKETAAQEIKIAHDDQTYIWLSLIENQDVPLESGVTIYVPEDRGRYVYISGKVMKPGRVDFDKFEPFTLSRAIAKSGGLLESADNFVKIIEPDGKIKKFDIEETEKGKDLKLVAGSIIVVPEKIKRITIIGAVRDPGTYVFTRNERTTPADIIARAGGIPDLSKVREIRILSKDGKPVSYNEFVESAKELEDGSIVYVKPVDVLRFSVIGAVKSPGSFDYSSNEPPTLLTLISRAGGALDEADEIHIIYRSGKIESFDVSKLITQGSFTLEESADIVITKLAERYIGIIGDVQKPGLIDISLIGGEITLGKVLAYAGGVNNPSSAEIWLITDGESEKILLTPEKLSEVSGRVLEAGTIIYVPLSYLRVYVFGEVERPGVIEYTPDMNVLEAILSAGGPKNTAELSRVLLFKNGISENPEVQYVDLDKYAVDSKKSNEVPKIPEVPKVEPGDVIYVPSSYMVDIKEVMGVISSLLTIIYTGKLIAAP</sequence>
<evidence type="ECO:0000256" key="14">
    <source>
        <dbReference type="ARBA" id="ARBA00023288"/>
    </source>
</evidence>
<evidence type="ECO:0000256" key="5">
    <source>
        <dbReference type="ARBA" id="ARBA00022597"/>
    </source>
</evidence>
<dbReference type="GO" id="GO:0046930">
    <property type="term" value="C:pore complex"/>
    <property type="evidence" value="ECO:0007669"/>
    <property type="project" value="UniProtKB-KW"/>
</dbReference>
<dbReference type="KEGG" id="kol:Kole_0012"/>
<keyword evidence="11" id="KW-0472">Membrane</keyword>